<name>A0A194XB68_MOLSC</name>
<dbReference type="KEGG" id="psco:LY89DRAFT_718116"/>
<gene>
    <name evidence="3" type="ORF">LY89DRAFT_718116</name>
</gene>
<proteinExistence type="predicted"/>
<evidence type="ECO:0000313" key="4">
    <source>
        <dbReference type="Proteomes" id="UP000070700"/>
    </source>
</evidence>
<evidence type="ECO:0000256" key="1">
    <source>
        <dbReference type="SAM" id="MobiDB-lite"/>
    </source>
</evidence>
<feature type="compositionally biased region" description="Polar residues" evidence="1">
    <location>
        <begin position="1"/>
        <end position="12"/>
    </location>
</feature>
<evidence type="ECO:0000259" key="2">
    <source>
        <dbReference type="Pfam" id="PF14420"/>
    </source>
</evidence>
<sequence>MAEAQGSRTSRLSAKARNDQKWETHKDNIRSVYMDMDHTLKDTMQIISHTYQFKASERKWKEKLKSWKFEKNVSSAAMGILIAKSEKRKREEGKETQFFHGGAEIKKMRLESFKKRRVVDFLDAVSPTAETPVGITYCTPGPETPRIPTALENFRDKSLEPLDDMLPTTRLTVAHLSDSESTSEVEVQTFLPDPSGGRGERNMLIQTIAGSSMLWNCPERGLHTIDEESVLGLEEEDLAPSIVSDLIANHIDGARMDRKNRQIKSAAVKYLGSIILAIERQCCSTEALLEYISEFLEFLEAGPGACVTELQELDERPEFELSKYSDVCLLYHEALTLLREEFERTSEVVARICLLMANLETLYPEMSHHAETLYGVAIEGYQKMQKFDDLLQCQVSLADVLLNLNRSSDAYELLARECGRYLHDHVLFRDGTSPTTLYNLTSLSSGVGVRSSIVRIKRILSDKKRISRRNFERNEDLDVRMIHEIAVLGGILSTKASQSDSVLYLEALDPLWSAVFNKLSFLDDVEFASLKAFVYIQRSNYLCNGFNLFRHLNCLDDIRVAYKYLATGGLFQLALRDQFICHVDSLRQRAMNIPHLRTLDMMDAFSIGRLADLSESPRDSERPRDLVSDLEVGRLSTCSFNPWGGDAAPADNAWMKEYGVRFSDARKIGLVFTD</sequence>
<evidence type="ECO:0000313" key="3">
    <source>
        <dbReference type="EMBL" id="KUJ17416.1"/>
    </source>
</evidence>
<organism evidence="3 4">
    <name type="scientific">Mollisia scopiformis</name>
    <name type="common">Conifer needle endophyte fungus</name>
    <name type="synonym">Phialocephala scopiformis</name>
    <dbReference type="NCBI Taxonomy" id="149040"/>
    <lineage>
        <taxon>Eukaryota</taxon>
        <taxon>Fungi</taxon>
        <taxon>Dikarya</taxon>
        <taxon>Ascomycota</taxon>
        <taxon>Pezizomycotina</taxon>
        <taxon>Leotiomycetes</taxon>
        <taxon>Helotiales</taxon>
        <taxon>Mollisiaceae</taxon>
        <taxon>Mollisia</taxon>
    </lineage>
</organism>
<dbReference type="Proteomes" id="UP000070700">
    <property type="component" value="Unassembled WGS sequence"/>
</dbReference>
<dbReference type="PANTHER" id="PTHR38788">
    <property type="entry name" value="CLR5 DOMAIN-CONTAINING PROTEIN"/>
    <property type="match status" value="1"/>
</dbReference>
<keyword evidence="4" id="KW-1185">Reference proteome</keyword>
<dbReference type="GeneID" id="28828118"/>
<protein>
    <recommendedName>
        <fullName evidence="2">Clr5 domain-containing protein</fullName>
    </recommendedName>
</protein>
<accession>A0A194XB68</accession>
<feature type="domain" description="Clr5" evidence="2">
    <location>
        <begin position="19"/>
        <end position="71"/>
    </location>
</feature>
<dbReference type="RefSeq" id="XP_018071771.1">
    <property type="nucleotide sequence ID" value="XM_018218392.1"/>
</dbReference>
<dbReference type="EMBL" id="KQ947414">
    <property type="protein sequence ID" value="KUJ17416.1"/>
    <property type="molecule type" value="Genomic_DNA"/>
</dbReference>
<dbReference type="Pfam" id="PF14420">
    <property type="entry name" value="Clr5"/>
    <property type="match status" value="1"/>
</dbReference>
<dbReference type="InParanoid" id="A0A194XB68"/>
<dbReference type="OrthoDB" id="5986190at2759"/>
<feature type="region of interest" description="Disordered" evidence="1">
    <location>
        <begin position="1"/>
        <end position="21"/>
    </location>
</feature>
<dbReference type="AlphaFoldDB" id="A0A194XB68"/>
<dbReference type="InterPro" id="IPR025676">
    <property type="entry name" value="Clr5_dom"/>
</dbReference>
<dbReference type="PANTHER" id="PTHR38788:SF3">
    <property type="entry name" value="CLR5 DOMAIN-CONTAINING PROTEIN"/>
    <property type="match status" value="1"/>
</dbReference>
<reference evidence="3 4" key="1">
    <citation type="submission" date="2015-10" db="EMBL/GenBank/DDBJ databases">
        <title>Full genome of DAOMC 229536 Phialocephala scopiformis, a fungal endophyte of spruce producing the potent anti-insectan compound rugulosin.</title>
        <authorList>
            <consortium name="DOE Joint Genome Institute"/>
            <person name="Walker A.K."/>
            <person name="Frasz S.L."/>
            <person name="Seifert K.A."/>
            <person name="Miller J.D."/>
            <person name="Mondo S.J."/>
            <person name="Labutti K."/>
            <person name="Lipzen A."/>
            <person name="Dockter R."/>
            <person name="Kennedy M."/>
            <person name="Grigoriev I.V."/>
            <person name="Spatafora J.W."/>
        </authorList>
    </citation>
    <scope>NUCLEOTIDE SEQUENCE [LARGE SCALE GENOMIC DNA]</scope>
    <source>
        <strain evidence="3 4">CBS 120377</strain>
    </source>
</reference>